<dbReference type="GeneID" id="18564176"/>
<name>D4P840_9CAUD</name>
<dbReference type="RefSeq" id="YP_009016246.1">
    <property type="nucleotide sequence ID" value="NC_023722.1"/>
</dbReference>
<proteinExistence type="predicted"/>
<reference evidence="1 2" key="1">
    <citation type="journal article" date="2011" name="Appl. Environ. Microbiol.">
        <title>Genomic and functional analyses of Rhodococcus equi phages ReqiPepy6, ReqiPoco6, ReqiPine5, and ReqiDocB7.</title>
        <authorList>
            <person name="Summer E.J."/>
            <person name="Liu M."/>
            <person name="Gill J.J."/>
            <person name="Grant M."/>
            <person name="Chan-Cortes T.N."/>
            <person name="Ferguson L."/>
            <person name="Janes C."/>
            <person name="Lange K."/>
            <person name="Bertoli M."/>
            <person name="Moore C."/>
            <person name="Orchard R.C."/>
            <person name="Cohen N."/>
            <person name="Young R."/>
        </authorList>
    </citation>
    <scope>NUCLEOTIDE SEQUENCE [LARGE SCALE GENOMIC DNA]</scope>
</reference>
<evidence type="ECO:0000313" key="1">
    <source>
        <dbReference type="EMBL" id="ADD81170.1"/>
    </source>
</evidence>
<keyword evidence="2" id="KW-1185">Reference proteome</keyword>
<accession>D4P840</accession>
<organism evidence="1 2">
    <name type="scientific">Rhodococcus phage ReqiPine5</name>
    <dbReference type="NCBI Taxonomy" id="691963"/>
    <lineage>
        <taxon>Viruses</taxon>
        <taxon>Duplodnaviria</taxon>
        <taxon>Heunggongvirae</taxon>
        <taxon>Uroviricota</taxon>
        <taxon>Caudoviricetes</taxon>
        <taxon>Caudoviricetes incertae sedis</taxon>
        <taxon>Reqipinevirus</taxon>
        <taxon>Reqipinevirus reqipine5</taxon>
    </lineage>
</organism>
<sequence length="101" mass="10930">MFSSTVTAEIARAARDEAMIARAHVEGFAQAKWALYQADASYASGILAHETAADCADQLVKVEMVRTHGPALDLALANEVTMARWAAYRDGARTMFELAIV</sequence>
<gene>
    <name evidence="1" type="ORF">ReqiPine5gene65</name>
</gene>
<evidence type="ECO:0000313" key="2">
    <source>
        <dbReference type="Proteomes" id="UP000001504"/>
    </source>
</evidence>
<dbReference type="EMBL" id="GU580943">
    <property type="protein sequence ID" value="ADD81170.1"/>
    <property type="molecule type" value="Genomic_DNA"/>
</dbReference>
<protein>
    <submittedName>
        <fullName evidence="1">Gp65</fullName>
    </submittedName>
</protein>
<dbReference type="Proteomes" id="UP000001504">
    <property type="component" value="Segment"/>
</dbReference>
<dbReference type="KEGG" id="vg:18564176"/>